<protein>
    <submittedName>
        <fullName evidence="2">Allantoinase</fullName>
    </submittedName>
</protein>
<evidence type="ECO:0000313" key="2">
    <source>
        <dbReference type="EMBL" id="TKB43263.1"/>
    </source>
</evidence>
<dbReference type="GO" id="GO:0016810">
    <property type="term" value="F:hydrolase activity, acting on carbon-nitrogen (but not peptide) bonds"/>
    <property type="evidence" value="ECO:0007669"/>
    <property type="project" value="InterPro"/>
</dbReference>
<name>A0A4U1B1H0_9GAMM</name>
<dbReference type="GO" id="GO:0005975">
    <property type="term" value="P:carbohydrate metabolic process"/>
    <property type="evidence" value="ECO:0007669"/>
    <property type="project" value="InterPro"/>
</dbReference>
<organism evidence="2 3">
    <name type="scientific">Thalassotalea mangrovi</name>
    <dbReference type="NCBI Taxonomy" id="2572245"/>
    <lineage>
        <taxon>Bacteria</taxon>
        <taxon>Pseudomonadati</taxon>
        <taxon>Pseudomonadota</taxon>
        <taxon>Gammaproteobacteria</taxon>
        <taxon>Alteromonadales</taxon>
        <taxon>Colwelliaceae</taxon>
        <taxon>Thalassotalea</taxon>
    </lineage>
</organism>
<dbReference type="Pfam" id="PF01522">
    <property type="entry name" value="Polysacc_deac_1"/>
    <property type="match status" value="1"/>
</dbReference>
<accession>A0A4U1B1H0</accession>
<dbReference type="InterPro" id="IPR002509">
    <property type="entry name" value="NODB_dom"/>
</dbReference>
<keyword evidence="3" id="KW-1185">Reference proteome</keyword>
<dbReference type="Proteomes" id="UP000307999">
    <property type="component" value="Unassembled WGS sequence"/>
</dbReference>
<evidence type="ECO:0000259" key="1">
    <source>
        <dbReference type="PROSITE" id="PS51677"/>
    </source>
</evidence>
<dbReference type="Gene3D" id="3.20.20.370">
    <property type="entry name" value="Glycoside hydrolase/deacetylase"/>
    <property type="match status" value="1"/>
</dbReference>
<dbReference type="PANTHER" id="PTHR43123">
    <property type="entry name" value="POLYSACCHARIDE DEACETYLASE-RELATED"/>
    <property type="match status" value="1"/>
</dbReference>
<sequence length="293" mass="33909">MATTYNWPNNARLALSIVVNVEEGSEYSVKDGDNGMEPVDELMVHLKKPMRNYGNESNYQYGINEGAPRIIRLLDNYDVRVTWTAAAVSLERAPYLAETIRRRGDETCSHGHRWIHQFRMDEEQEREFIRNATESIAKTTGKRPLGWLSRYLLTDSTRRLLQEEGYLYHMDDYSADSPFWAPVTGSDEPMLIVPYALDSNDMKMWVAPSYTPEQWLKYAIDTFDVLYDEGARQPRMMSLGLHLRIIGRPGRIWAFEQFLEYVSKKVGVWFATREEIASHFATQVEKPGFSAES</sequence>
<proteinExistence type="predicted"/>
<dbReference type="OrthoDB" id="9787041at2"/>
<dbReference type="PANTHER" id="PTHR43123:SF1">
    <property type="entry name" value="POLYSACCHARIDE DEACETYLASE-RELATED"/>
    <property type="match status" value="1"/>
</dbReference>
<dbReference type="RefSeq" id="WP_136737174.1">
    <property type="nucleotide sequence ID" value="NZ_SWDB01000040.1"/>
</dbReference>
<dbReference type="EMBL" id="SWDB01000040">
    <property type="protein sequence ID" value="TKB43263.1"/>
    <property type="molecule type" value="Genomic_DNA"/>
</dbReference>
<dbReference type="PROSITE" id="PS51677">
    <property type="entry name" value="NODB"/>
    <property type="match status" value="1"/>
</dbReference>
<gene>
    <name evidence="2" type="ORF">E8M12_15475</name>
</gene>
<dbReference type="InterPro" id="IPR011330">
    <property type="entry name" value="Glyco_hydro/deAcase_b/a-brl"/>
</dbReference>
<feature type="domain" description="NodB homology" evidence="1">
    <location>
        <begin position="53"/>
        <end position="271"/>
    </location>
</feature>
<comment type="caution">
    <text evidence="2">The sequence shown here is derived from an EMBL/GenBank/DDBJ whole genome shotgun (WGS) entry which is preliminary data.</text>
</comment>
<dbReference type="AlphaFoldDB" id="A0A4U1B1H0"/>
<reference evidence="2 3" key="1">
    <citation type="submission" date="2019-04" db="EMBL/GenBank/DDBJ databases">
        <title>Thalassotalea guangxiensis sp. nov., isolated from sediment of the coastal wetland.</title>
        <authorList>
            <person name="Zheng S."/>
            <person name="Zhang D."/>
        </authorList>
    </citation>
    <scope>NUCLEOTIDE SEQUENCE [LARGE SCALE GENOMIC DNA]</scope>
    <source>
        <strain evidence="2 3">ZS-4</strain>
    </source>
</reference>
<evidence type="ECO:0000313" key="3">
    <source>
        <dbReference type="Proteomes" id="UP000307999"/>
    </source>
</evidence>
<dbReference type="SUPFAM" id="SSF88713">
    <property type="entry name" value="Glycoside hydrolase/deacetylase"/>
    <property type="match status" value="1"/>
</dbReference>